<dbReference type="Pfam" id="PF01882">
    <property type="entry name" value="DUF58"/>
    <property type="match status" value="1"/>
</dbReference>
<dbReference type="PANTHER" id="PTHR34351">
    <property type="entry name" value="SLR1927 PROTEIN-RELATED"/>
    <property type="match status" value="1"/>
</dbReference>
<dbReference type="PANTHER" id="PTHR34351:SF2">
    <property type="entry name" value="DUF58 DOMAIN-CONTAINING PROTEIN"/>
    <property type="match status" value="1"/>
</dbReference>
<dbReference type="EMBL" id="BMIW01000020">
    <property type="protein sequence ID" value="GGG04901.1"/>
    <property type="molecule type" value="Genomic_DNA"/>
</dbReference>
<evidence type="ECO:0000313" key="2">
    <source>
        <dbReference type="EMBL" id="GGG04901.1"/>
    </source>
</evidence>
<sequence length="373" mass="41761">MQLTWLIVSACILIGLLSLVYGRWALSGLTYTRYFSRNSAFEGDSVEMVEVITNAKWLPLPWLRLESSIQTGLSFGNQTNLDISSGDIYQNHISLFYLRPYRRIKRHHQVVCSRRGLFHLESATLTTGDPLGFSAEAKTFPLDLELLVYPQILPLQELPLPNHSWIGDLAVRRWIVEDPFLTSGIREYRPGDTMGSINWKATARTGALQVHKRDYTADHHLMICLNLEDSDTMWRNINDPERIELGIRYAATVAAQALRSGVETGLICNGHLLDGPRESIRIEPSSAADQLELILTTLARLVLDRTVSMSTLLESVVNEASVDTDYLLISCHQGEKLRLAADQLRLQGNGIEWMEIPVLEDSQVAASTSASAS</sequence>
<gene>
    <name evidence="2" type="ORF">GCM10010913_28470</name>
</gene>
<comment type="caution">
    <text evidence="2">The sequence shown here is derived from an EMBL/GenBank/DDBJ whole genome shotgun (WGS) entry which is preliminary data.</text>
</comment>
<organism evidence="2 3">
    <name type="scientific">Paenibacillus aceti</name>
    <dbReference type="NCBI Taxonomy" id="1820010"/>
    <lineage>
        <taxon>Bacteria</taxon>
        <taxon>Bacillati</taxon>
        <taxon>Bacillota</taxon>
        <taxon>Bacilli</taxon>
        <taxon>Bacillales</taxon>
        <taxon>Paenibacillaceae</taxon>
        <taxon>Paenibacillus</taxon>
    </lineage>
</organism>
<keyword evidence="3" id="KW-1185">Reference proteome</keyword>
<accession>A0ABQ1VZ60</accession>
<name>A0ABQ1VZ60_9BACL</name>
<evidence type="ECO:0000259" key="1">
    <source>
        <dbReference type="Pfam" id="PF01882"/>
    </source>
</evidence>
<proteinExistence type="predicted"/>
<dbReference type="RefSeq" id="WP_120464504.1">
    <property type="nucleotide sequence ID" value="NZ_BMIW01000020.1"/>
</dbReference>
<reference evidence="3" key="1">
    <citation type="journal article" date="2019" name="Int. J. Syst. Evol. Microbiol.">
        <title>The Global Catalogue of Microorganisms (GCM) 10K type strain sequencing project: providing services to taxonomists for standard genome sequencing and annotation.</title>
        <authorList>
            <consortium name="The Broad Institute Genomics Platform"/>
            <consortium name="The Broad Institute Genome Sequencing Center for Infectious Disease"/>
            <person name="Wu L."/>
            <person name="Ma J."/>
        </authorList>
    </citation>
    <scope>NUCLEOTIDE SEQUENCE [LARGE SCALE GENOMIC DNA]</scope>
    <source>
        <strain evidence="3">CGMCC 1.15420</strain>
    </source>
</reference>
<dbReference type="Proteomes" id="UP000608420">
    <property type="component" value="Unassembled WGS sequence"/>
</dbReference>
<feature type="domain" description="DUF58" evidence="1">
    <location>
        <begin position="185"/>
        <end position="270"/>
    </location>
</feature>
<evidence type="ECO:0000313" key="3">
    <source>
        <dbReference type="Proteomes" id="UP000608420"/>
    </source>
</evidence>
<protein>
    <recommendedName>
        <fullName evidence="1">DUF58 domain-containing protein</fullName>
    </recommendedName>
</protein>
<dbReference type="InterPro" id="IPR002881">
    <property type="entry name" value="DUF58"/>
</dbReference>